<proteinExistence type="predicted"/>
<dbReference type="PANTHER" id="PTHR12861:SF3">
    <property type="entry name" value="TRANSLOCON-ASSOCIATED PROTEIN SUBUNIT BETA"/>
    <property type="match status" value="1"/>
</dbReference>
<gene>
    <name evidence="3" type="ORF">RND81_11G188200</name>
</gene>
<dbReference type="Proteomes" id="UP001443914">
    <property type="component" value="Unassembled WGS sequence"/>
</dbReference>
<dbReference type="PANTHER" id="PTHR12861">
    <property type="entry name" value="TRANSLOCON-ASSOCIATED PROTEIN, BETA SUBUNIT PRECURSOR TRAP-BETA SIGNAL SEQUENCE RECEPTOR BETA SUBUNIT"/>
    <property type="match status" value="1"/>
</dbReference>
<keyword evidence="2" id="KW-0732">Signal</keyword>
<keyword evidence="1" id="KW-0812">Transmembrane</keyword>
<keyword evidence="1" id="KW-1133">Transmembrane helix</keyword>
<reference evidence="3" key="1">
    <citation type="submission" date="2024-03" db="EMBL/GenBank/DDBJ databases">
        <title>WGS assembly of Saponaria officinalis var. Norfolk2.</title>
        <authorList>
            <person name="Jenkins J."/>
            <person name="Shu S."/>
            <person name="Grimwood J."/>
            <person name="Barry K."/>
            <person name="Goodstein D."/>
            <person name="Schmutz J."/>
            <person name="Leebens-Mack J."/>
            <person name="Osbourn A."/>
        </authorList>
    </citation>
    <scope>NUCLEOTIDE SEQUENCE [LARGE SCALE GENOMIC DNA]</scope>
    <source>
        <strain evidence="3">JIC</strain>
    </source>
</reference>
<evidence type="ECO:0000256" key="1">
    <source>
        <dbReference type="SAM" id="Phobius"/>
    </source>
</evidence>
<organism evidence="3 4">
    <name type="scientific">Saponaria officinalis</name>
    <name type="common">Common soapwort</name>
    <name type="synonym">Lychnis saponaria</name>
    <dbReference type="NCBI Taxonomy" id="3572"/>
    <lineage>
        <taxon>Eukaryota</taxon>
        <taxon>Viridiplantae</taxon>
        <taxon>Streptophyta</taxon>
        <taxon>Embryophyta</taxon>
        <taxon>Tracheophyta</taxon>
        <taxon>Spermatophyta</taxon>
        <taxon>Magnoliopsida</taxon>
        <taxon>eudicotyledons</taxon>
        <taxon>Gunneridae</taxon>
        <taxon>Pentapetalae</taxon>
        <taxon>Caryophyllales</taxon>
        <taxon>Caryophyllaceae</taxon>
        <taxon>Caryophylleae</taxon>
        <taxon>Saponaria</taxon>
    </lineage>
</organism>
<comment type="caution">
    <text evidence="3">The sequence shown here is derived from an EMBL/GenBank/DDBJ whole genome shotgun (WGS) entry which is preliminary data.</text>
</comment>
<dbReference type="EMBL" id="JBDFQZ010000011">
    <property type="protein sequence ID" value="KAK9678100.1"/>
    <property type="molecule type" value="Genomic_DNA"/>
</dbReference>
<protein>
    <recommendedName>
        <fullName evidence="5">Translocon-associated protein subunit beta</fullName>
    </recommendedName>
</protein>
<keyword evidence="4" id="KW-1185">Reference proteome</keyword>
<sequence length="194" mass="21308">MADKISQKSLIFTLSLLLILPLFDASSDAPFIVAHKTATLNRLKSGAERVLVSIDIYNEGSSTAYDVSLTDDSWPEDTFTLISGKTTNSWERLDVGAVLSHTFELEAKVKGKFQGAPAVIKYRVPTKAALQEAYSTPIFPMDVLEDRLPENKLDLAKKLLAKYGSLVSVISFVSLFVYLVMSPSSATKASKKKR</sequence>
<dbReference type="Pfam" id="PF05753">
    <property type="entry name" value="TRAP_beta"/>
    <property type="match status" value="1"/>
</dbReference>
<evidence type="ECO:0000313" key="3">
    <source>
        <dbReference type="EMBL" id="KAK9678100.1"/>
    </source>
</evidence>
<dbReference type="GO" id="GO:0005783">
    <property type="term" value="C:endoplasmic reticulum"/>
    <property type="evidence" value="ECO:0007669"/>
    <property type="project" value="TreeGrafter"/>
</dbReference>
<keyword evidence="1" id="KW-0472">Membrane</keyword>
<feature type="chain" id="PRO_5043564832" description="Translocon-associated protein subunit beta" evidence="2">
    <location>
        <begin position="26"/>
        <end position="194"/>
    </location>
</feature>
<name>A0AAW1HQ02_SAPOF</name>
<evidence type="ECO:0008006" key="5">
    <source>
        <dbReference type="Google" id="ProtNLM"/>
    </source>
</evidence>
<dbReference type="AlphaFoldDB" id="A0AAW1HQ02"/>
<evidence type="ECO:0000256" key="2">
    <source>
        <dbReference type="SAM" id="SignalP"/>
    </source>
</evidence>
<feature type="transmembrane region" description="Helical" evidence="1">
    <location>
        <begin position="160"/>
        <end position="181"/>
    </location>
</feature>
<evidence type="ECO:0000313" key="4">
    <source>
        <dbReference type="Proteomes" id="UP001443914"/>
    </source>
</evidence>
<accession>A0AAW1HQ02</accession>
<feature type="signal peptide" evidence="2">
    <location>
        <begin position="1"/>
        <end position="25"/>
    </location>
</feature>